<evidence type="ECO:0000313" key="1">
    <source>
        <dbReference type="EMBL" id="SAL29112.1"/>
    </source>
</evidence>
<evidence type="ECO:0000313" key="2">
    <source>
        <dbReference type="Proteomes" id="UP000054925"/>
    </source>
</evidence>
<dbReference type="AlphaFoldDB" id="A0A158GAR4"/>
<dbReference type="Proteomes" id="UP000054925">
    <property type="component" value="Unassembled WGS sequence"/>
</dbReference>
<dbReference type="EMBL" id="FCOL02000005">
    <property type="protein sequence ID" value="SAL29112.1"/>
    <property type="molecule type" value="Genomic_DNA"/>
</dbReference>
<gene>
    <name evidence="1" type="ORF">AWB67_01234</name>
</gene>
<accession>A0A158GAR4</accession>
<proteinExistence type="predicted"/>
<name>A0A158GAR4_9BURK</name>
<organism evidence="1 2">
    <name type="scientific">Caballeronia terrestris</name>
    <dbReference type="NCBI Taxonomy" id="1226301"/>
    <lineage>
        <taxon>Bacteria</taxon>
        <taxon>Pseudomonadati</taxon>
        <taxon>Pseudomonadota</taxon>
        <taxon>Betaproteobacteria</taxon>
        <taxon>Burkholderiales</taxon>
        <taxon>Burkholderiaceae</taxon>
        <taxon>Caballeronia</taxon>
    </lineage>
</organism>
<comment type="caution">
    <text evidence="1">The sequence shown here is derived from an EMBL/GenBank/DDBJ whole genome shotgun (WGS) entry which is preliminary data.</text>
</comment>
<protein>
    <submittedName>
        <fullName evidence="1">Uncharacterized protein</fullName>
    </submittedName>
</protein>
<sequence>MNAEDFISYLGKRDDDPSVKQLLAQLGVNKPPKLKRDEVDVDIELRRQGLILVFESSEDEKSSRLYLNDVQFYSGAAGQGMDAYTGQLPKGLTFDDSRDQVLARLGPPDLPDEDMSTDVWEFDGFCITVEYRAQNTAIGLVHVGAPLEDA</sequence>
<keyword evidence="2" id="KW-1185">Reference proteome</keyword>
<reference evidence="1" key="1">
    <citation type="submission" date="2016-01" db="EMBL/GenBank/DDBJ databases">
        <authorList>
            <person name="Peeters C."/>
        </authorList>
    </citation>
    <scope>NUCLEOTIDE SEQUENCE [LARGE SCALE GENOMIC DNA]</scope>
    <source>
        <strain evidence="1">LMG 22937</strain>
    </source>
</reference>